<feature type="transmembrane region" description="Helical" evidence="7">
    <location>
        <begin position="84"/>
        <end position="102"/>
    </location>
</feature>
<keyword evidence="10" id="KW-1185">Reference proteome</keyword>
<feature type="transmembrane region" description="Helical" evidence="7">
    <location>
        <begin position="46"/>
        <end position="64"/>
    </location>
</feature>
<keyword evidence="6 7" id="KW-0472">Membrane</keyword>
<evidence type="ECO:0000256" key="2">
    <source>
        <dbReference type="ARBA" id="ARBA00006464"/>
    </source>
</evidence>
<keyword evidence="3 9" id="KW-0808">Transferase</keyword>
<evidence type="ECO:0000256" key="6">
    <source>
        <dbReference type="ARBA" id="ARBA00023136"/>
    </source>
</evidence>
<evidence type="ECO:0000256" key="7">
    <source>
        <dbReference type="SAM" id="Phobius"/>
    </source>
</evidence>
<organism evidence="9 10">
    <name type="scientific">Candidatus Accumulibacter adjunctus</name>
    <dbReference type="NCBI Taxonomy" id="1454001"/>
    <lineage>
        <taxon>Bacteria</taxon>
        <taxon>Pseudomonadati</taxon>
        <taxon>Pseudomonadota</taxon>
        <taxon>Betaproteobacteria</taxon>
        <taxon>Candidatus Accumulibacter</taxon>
    </lineage>
</organism>
<dbReference type="InterPro" id="IPR003362">
    <property type="entry name" value="Bact_transf"/>
</dbReference>
<dbReference type="InterPro" id="IPR017475">
    <property type="entry name" value="EPS_sugar_tfrase"/>
</dbReference>
<dbReference type="GO" id="GO:0016020">
    <property type="term" value="C:membrane"/>
    <property type="evidence" value="ECO:0007669"/>
    <property type="project" value="UniProtKB-SubCell"/>
</dbReference>
<dbReference type="InterPro" id="IPR017464">
    <property type="entry name" value="Sugar_tfrase_EpsB_2"/>
</dbReference>
<dbReference type="GO" id="GO:0016780">
    <property type="term" value="F:phosphotransferase activity, for other substituted phosphate groups"/>
    <property type="evidence" value="ECO:0007669"/>
    <property type="project" value="TreeGrafter"/>
</dbReference>
<feature type="transmembrane region" description="Helical" evidence="7">
    <location>
        <begin position="276"/>
        <end position="299"/>
    </location>
</feature>
<evidence type="ECO:0000256" key="3">
    <source>
        <dbReference type="ARBA" id="ARBA00022679"/>
    </source>
</evidence>
<comment type="similarity">
    <text evidence="2">Belongs to the bacterial sugar transferase family.</text>
</comment>
<dbReference type="STRING" id="1454001.AW08_01622"/>
<protein>
    <submittedName>
        <fullName evidence="9">Sugar transferase EpsL</fullName>
        <ecNumber evidence="9">2.-.-.-</ecNumber>
    </submittedName>
</protein>
<accession>A0A011NTW7</accession>
<dbReference type="EMBL" id="JFAX01000007">
    <property type="protein sequence ID" value="EXI68017.1"/>
    <property type="molecule type" value="Genomic_DNA"/>
</dbReference>
<dbReference type="AlphaFoldDB" id="A0A011NTW7"/>
<sequence length="460" mass="51755">MIKVFNHWFHRKTVAQVAVDLMFPVVCVVLAAVWLGGGANLELDRIVFYAIIFALTMIVLNSWLGMYQRVHTRTLAETRARAVLSLYLAIPLAYVVFSLLAISEVDRGFMLLSGLAALFATLVRRVHGAHSLPGSLLRHRVLVFGAGEEAENVGRVLAKSDPDIQIVGFYPSSNDSEVVVPAQVVLSQAMSLSDTAHSLKVDEIIVAVRERRGGALPLRELLDCKLSGVKVLDLASYFERALGQLRLDSLRVGWMIFGDGFRQTWRRTFFKRAFDILVALVLLLLALPVMLLTAILIVFEDGFPVFYRQERVGLDGRLFDVIKFRSMRNDAESDGKPRWAATDDDRVTRVGRIIRKLRIDELPQLYNVLTGDMSMVGPRPERPYFVDQLTRDIPFYAVRHSVKPGLTGWAQVSYQYGATIEDSVQKLQYDLYYVKNHTLFLDIVILFHTVGVVLTGKGAR</sequence>
<dbReference type="PANTHER" id="PTHR30576:SF0">
    <property type="entry name" value="UNDECAPRENYL-PHOSPHATE N-ACETYLGALACTOSAMINYL 1-PHOSPHATE TRANSFERASE-RELATED"/>
    <property type="match status" value="1"/>
</dbReference>
<gene>
    <name evidence="9" type="primary">epsL</name>
    <name evidence="9" type="ORF">AW08_01622</name>
</gene>
<name>A0A011NTW7_9PROT</name>
<evidence type="ECO:0000256" key="5">
    <source>
        <dbReference type="ARBA" id="ARBA00022989"/>
    </source>
</evidence>
<comment type="subcellular location">
    <subcellularLocation>
        <location evidence="1">Membrane</location>
        <topology evidence="1">Multi-pass membrane protein</topology>
    </subcellularLocation>
</comment>
<evidence type="ECO:0000256" key="1">
    <source>
        <dbReference type="ARBA" id="ARBA00004141"/>
    </source>
</evidence>
<keyword evidence="5 7" id="KW-1133">Transmembrane helix</keyword>
<dbReference type="NCBIfam" id="TIGR03025">
    <property type="entry name" value="EPS_sugtrans"/>
    <property type="match status" value="1"/>
</dbReference>
<dbReference type="Gene3D" id="3.40.50.720">
    <property type="entry name" value="NAD(P)-binding Rossmann-like Domain"/>
    <property type="match status" value="1"/>
</dbReference>
<evidence type="ECO:0000256" key="4">
    <source>
        <dbReference type="ARBA" id="ARBA00022692"/>
    </source>
</evidence>
<feature type="transmembrane region" description="Helical" evidence="7">
    <location>
        <begin position="21"/>
        <end position="40"/>
    </location>
</feature>
<dbReference type="PANTHER" id="PTHR30576">
    <property type="entry name" value="COLANIC BIOSYNTHESIS UDP-GLUCOSE LIPID CARRIER TRANSFERASE"/>
    <property type="match status" value="1"/>
</dbReference>
<dbReference type="PATRIC" id="fig|1454001.3.peg.1544"/>
<dbReference type="EC" id="2.-.-.-" evidence="9"/>
<keyword evidence="4 7" id="KW-0812">Transmembrane</keyword>
<reference evidence="9" key="1">
    <citation type="submission" date="2014-02" db="EMBL/GenBank/DDBJ databases">
        <title>Expanding our view of genomic diversity in Candidatus Accumulibacter clades.</title>
        <authorList>
            <person name="Skennerton C.T."/>
            <person name="Barr J.J."/>
            <person name="Slater F.R."/>
            <person name="Bond P.L."/>
            <person name="Tyson G.W."/>
        </authorList>
    </citation>
    <scope>NUCLEOTIDE SEQUENCE [LARGE SCALE GENOMIC DNA]</scope>
</reference>
<dbReference type="Proteomes" id="UP000020218">
    <property type="component" value="Unassembled WGS sequence"/>
</dbReference>
<evidence type="ECO:0000259" key="8">
    <source>
        <dbReference type="Pfam" id="PF02397"/>
    </source>
</evidence>
<dbReference type="Pfam" id="PF02397">
    <property type="entry name" value="Bac_transf"/>
    <property type="match status" value="1"/>
</dbReference>
<feature type="transmembrane region" description="Helical" evidence="7">
    <location>
        <begin position="108"/>
        <end position="126"/>
    </location>
</feature>
<dbReference type="NCBIfam" id="TIGR03013">
    <property type="entry name" value="EpsB_2"/>
    <property type="match status" value="1"/>
</dbReference>
<proteinExistence type="inferred from homology"/>
<feature type="domain" description="Bacterial sugar transferase" evidence="8">
    <location>
        <begin position="271"/>
        <end position="454"/>
    </location>
</feature>
<comment type="caution">
    <text evidence="9">The sequence shown here is derived from an EMBL/GenBank/DDBJ whole genome shotgun (WGS) entry which is preliminary data.</text>
</comment>
<evidence type="ECO:0000313" key="9">
    <source>
        <dbReference type="EMBL" id="EXI68017.1"/>
    </source>
</evidence>
<evidence type="ECO:0000313" key="10">
    <source>
        <dbReference type="Proteomes" id="UP000020218"/>
    </source>
</evidence>